<evidence type="ECO:0000313" key="3">
    <source>
        <dbReference type="EMBL" id="RYR45314.1"/>
    </source>
</evidence>
<feature type="compositionally biased region" description="Low complexity" evidence="1">
    <location>
        <begin position="73"/>
        <end position="83"/>
    </location>
</feature>
<gene>
    <name evidence="3" type="ORF">Ahy_A07g031156</name>
</gene>
<dbReference type="AlphaFoldDB" id="A0A445C303"/>
<keyword evidence="2" id="KW-1133">Transmembrane helix</keyword>
<organism evidence="3 4">
    <name type="scientific">Arachis hypogaea</name>
    <name type="common">Peanut</name>
    <dbReference type="NCBI Taxonomy" id="3818"/>
    <lineage>
        <taxon>Eukaryota</taxon>
        <taxon>Viridiplantae</taxon>
        <taxon>Streptophyta</taxon>
        <taxon>Embryophyta</taxon>
        <taxon>Tracheophyta</taxon>
        <taxon>Spermatophyta</taxon>
        <taxon>Magnoliopsida</taxon>
        <taxon>eudicotyledons</taxon>
        <taxon>Gunneridae</taxon>
        <taxon>Pentapetalae</taxon>
        <taxon>rosids</taxon>
        <taxon>fabids</taxon>
        <taxon>Fabales</taxon>
        <taxon>Fabaceae</taxon>
        <taxon>Papilionoideae</taxon>
        <taxon>50 kb inversion clade</taxon>
        <taxon>dalbergioids sensu lato</taxon>
        <taxon>Dalbergieae</taxon>
        <taxon>Pterocarpus clade</taxon>
        <taxon>Arachis</taxon>
    </lineage>
</organism>
<evidence type="ECO:0000256" key="1">
    <source>
        <dbReference type="SAM" id="MobiDB-lite"/>
    </source>
</evidence>
<protein>
    <submittedName>
        <fullName evidence="3">Uncharacterized protein</fullName>
    </submittedName>
</protein>
<name>A0A445C303_ARAHY</name>
<keyword evidence="4" id="KW-1185">Reference proteome</keyword>
<dbReference type="EMBL" id="SDMP01000007">
    <property type="protein sequence ID" value="RYR45314.1"/>
    <property type="molecule type" value="Genomic_DNA"/>
</dbReference>
<feature type="transmembrane region" description="Helical" evidence="2">
    <location>
        <begin position="7"/>
        <end position="26"/>
    </location>
</feature>
<proteinExistence type="predicted"/>
<keyword evidence="2" id="KW-0472">Membrane</keyword>
<evidence type="ECO:0000313" key="4">
    <source>
        <dbReference type="Proteomes" id="UP000289738"/>
    </source>
</evidence>
<keyword evidence="2" id="KW-0812">Transmembrane</keyword>
<accession>A0A445C303</accession>
<dbReference type="Gramene" id="arahy.Tifrunner.gnm2.ann2.Ah07g020500.1">
    <property type="protein sequence ID" value="arahy.Tifrunner.gnm2.ann2.Ah07g020500.1-CDS-1"/>
    <property type="gene ID" value="arahy.Tifrunner.gnm2.ann2.Ah07g020500"/>
</dbReference>
<dbReference type="Proteomes" id="UP000289738">
    <property type="component" value="Chromosome A07"/>
</dbReference>
<evidence type="ECO:0000256" key="2">
    <source>
        <dbReference type="SAM" id="Phobius"/>
    </source>
</evidence>
<reference evidence="3 4" key="1">
    <citation type="submission" date="2019-01" db="EMBL/GenBank/DDBJ databases">
        <title>Sequencing of cultivated peanut Arachis hypogaea provides insights into genome evolution and oil improvement.</title>
        <authorList>
            <person name="Chen X."/>
        </authorList>
    </citation>
    <scope>NUCLEOTIDE SEQUENCE [LARGE SCALE GENOMIC DNA]</scope>
    <source>
        <strain evidence="4">cv. Fuhuasheng</strain>
        <tissue evidence="3">Leaves</tissue>
    </source>
</reference>
<feature type="transmembrane region" description="Helical" evidence="2">
    <location>
        <begin position="158"/>
        <end position="181"/>
    </location>
</feature>
<sequence>MIPPPKFLFVVVALPLLMLSLSYFHLEAYGDPSSDDVPSSPKSCLNCPNKCDPPCQQQSPPNPTYEAPPILPSPTSSGYSIYGSPPPPHEKGGQSNKCPPTSGGGGGNSGGGVECCTPPPPYYYTYNGPPNAYAPPYAYGGYAPPNPYTYVPYNDRGFVSTLVVPIQLLLIMMLFSSLIFVF</sequence>
<feature type="region of interest" description="Disordered" evidence="1">
    <location>
        <begin position="52"/>
        <end position="105"/>
    </location>
</feature>
<comment type="caution">
    <text evidence="3">The sequence shown here is derived from an EMBL/GenBank/DDBJ whole genome shotgun (WGS) entry which is preliminary data.</text>
</comment>